<reference evidence="2" key="1">
    <citation type="journal article" date="2023" name="G3 (Bethesda)">
        <title>Genome assembly and association tests identify interacting loci associated with vigor, precocity, and sex in interspecific pistachio rootstocks.</title>
        <authorList>
            <person name="Palmer W."/>
            <person name="Jacygrad E."/>
            <person name="Sagayaradj S."/>
            <person name="Cavanaugh K."/>
            <person name="Han R."/>
            <person name="Bertier L."/>
            <person name="Beede B."/>
            <person name="Kafkas S."/>
            <person name="Golino D."/>
            <person name="Preece J."/>
            <person name="Michelmore R."/>
        </authorList>
    </citation>
    <scope>NUCLEOTIDE SEQUENCE [LARGE SCALE GENOMIC DNA]</scope>
</reference>
<proteinExistence type="predicted"/>
<keyword evidence="2" id="KW-1185">Reference proteome</keyword>
<evidence type="ECO:0000313" key="1">
    <source>
        <dbReference type="EMBL" id="KAJ0102235.1"/>
    </source>
</evidence>
<comment type="caution">
    <text evidence="1">The sequence shown here is derived from an EMBL/GenBank/DDBJ whole genome shotgun (WGS) entry which is preliminary data.</text>
</comment>
<sequence>MGSCNSIPQPAEDTILAALFSFKNYVSRKLKYKRELKRNIDSLKAEFKRLIEVRNDLRRRVDNEPQRERLSQVQGWLTRVADTLTEVDELITDSSEEVERLRLGGFCYKNYKYASFSFGKRVAEKLEVVKSLKEEGGEFRVVADRRPDDPVDDQIPFEPTVGLESTFDEVWRCYEGRISATNKNLENIQDEIGENLRLYDESWKNKSSLEKAKDIRRILKTKKFVLLLDDIWEWVDLTEAGVPLSDSNAVSKVFFTTRLLMNVCGRMKPHMIPVECLGHENALKLFRSTVGDWALGSHPEIPSLAETMAKECGGLPLGLIKVAEAMTHKKTPQEWDYAINEFQRMGHEYSGMQEVYWVLRSSYDHLPKDPIIQSCFLYCSLFSKNHIISKRDLIDCWIGRRFLDDKHVAQNKGYHIIGILLHAGLLEEEDDDRVKINGITRDLALWLIKNDKGKENVFVNTGAGLTEAPEAGEWGGLTGVSMMENQVEILPERPSAHCLEDLFLNDNNLKVINGGFFTFMSCLTILRLSNNRSLTELPPEISILVSLQHLDLSRTGIKELREELRALSKLRCLILEDTPALQTISQPLISNFLMLRVLRMLECGALSQNGESLVGEVICLQRLNSLDISLNGSSALQRLLTSHRRIVISDCPEMEELISVGRLVDFPERVRGRIPFKKLEFLALRGLQNLKSINENALPFLKLKEIEVIGCPQLKTLPLDSESSKEGGIVIKGEQQWWDGLRWEDPTISSTFDPFFKPWW</sequence>
<dbReference type="Proteomes" id="UP001164250">
    <property type="component" value="Chromosome 3"/>
</dbReference>
<dbReference type="EMBL" id="CM047899">
    <property type="protein sequence ID" value="KAJ0102235.1"/>
    <property type="molecule type" value="Genomic_DNA"/>
</dbReference>
<accession>A0ACC1BTE9</accession>
<protein>
    <submittedName>
        <fullName evidence="1">Uncharacterized protein</fullName>
    </submittedName>
</protein>
<evidence type="ECO:0000313" key="2">
    <source>
        <dbReference type="Proteomes" id="UP001164250"/>
    </source>
</evidence>
<gene>
    <name evidence="1" type="ORF">Patl1_03750</name>
</gene>
<name>A0ACC1BTE9_9ROSI</name>
<organism evidence="1 2">
    <name type="scientific">Pistacia atlantica</name>
    <dbReference type="NCBI Taxonomy" id="434234"/>
    <lineage>
        <taxon>Eukaryota</taxon>
        <taxon>Viridiplantae</taxon>
        <taxon>Streptophyta</taxon>
        <taxon>Embryophyta</taxon>
        <taxon>Tracheophyta</taxon>
        <taxon>Spermatophyta</taxon>
        <taxon>Magnoliopsida</taxon>
        <taxon>eudicotyledons</taxon>
        <taxon>Gunneridae</taxon>
        <taxon>Pentapetalae</taxon>
        <taxon>rosids</taxon>
        <taxon>malvids</taxon>
        <taxon>Sapindales</taxon>
        <taxon>Anacardiaceae</taxon>
        <taxon>Pistacia</taxon>
    </lineage>
</organism>